<organism evidence="2 3">
    <name type="scientific">Conexibacter arvalis</name>
    <dbReference type="NCBI Taxonomy" id="912552"/>
    <lineage>
        <taxon>Bacteria</taxon>
        <taxon>Bacillati</taxon>
        <taxon>Actinomycetota</taxon>
        <taxon>Thermoleophilia</taxon>
        <taxon>Solirubrobacterales</taxon>
        <taxon>Conexibacteraceae</taxon>
        <taxon>Conexibacter</taxon>
    </lineage>
</organism>
<dbReference type="InterPro" id="IPR029058">
    <property type="entry name" value="AB_hydrolase_fold"/>
</dbReference>
<evidence type="ECO:0000313" key="3">
    <source>
        <dbReference type="Proteomes" id="UP000585272"/>
    </source>
</evidence>
<feature type="domain" description="AB hydrolase-1" evidence="1">
    <location>
        <begin position="4"/>
        <end position="230"/>
    </location>
</feature>
<keyword evidence="3" id="KW-1185">Reference proteome</keyword>
<dbReference type="Gene3D" id="3.40.50.1820">
    <property type="entry name" value="alpha/beta hydrolase"/>
    <property type="match status" value="1"/>
</dbReference>
<dbReference type="PANTHER" id="PTHR10992">
    <property type="entry name" value="METHYLESTERASE FAMILY MEMBER"/>
    <property type="match status" value="1"/>
</dbReference>
<dbReference type="EMBL" id="JACHNU010000004">
    <property type="protein sequence ID" value="MBB4663545.1"/>
    <property type="molecule type" value="Genomic_DNA"/>
</dbReference>
<name>A0A840IGT6_9ACTN</name>
<dbReference type="GO" id="GO:0080030">
    <property type="term" value="F:methyl indole-3-acetate esterase activity"/>
    <property type="evidence" value="ECO:0007669"/>
    <property type="project" value="TreeGrafter"/>
</dbReference>
<dbReference type="InterPro" id="IPR045889">
    <property type="entry name" value="MES/HNL"/>
</dbReference>
<dbReference type="Pfam" id="PF12697">
    <property type="entry name" value="Abhydrolase_6"/>
    <property type="match status" value="1"/>
</dbReference>
<comment type="caution">
    <text evidence="2">The sequence shown here is derived from an EMBL/GenBank/DDBJ whole genome shotgun (WGS) entry which is preliminary data.</text>
</comment>
<protein>
    <submittedName>
        <fullName evidence="2">Pimeloyl-ACP methyl ester carboxylesterase</fullName>
    </submittedName>
</protein>
<gene>
    <name evidence="2" type="ORF">BDZ31_003140</name>
</gene>
<dbReference type="SUPFAM" id="SSF53474">
    <property type="entry name" value="alpha/beta-Hydrolases"/>
    <property type="match status" value="1"/>
</dbReference>
<dbReference type="InterPro" id="IPR000073">
    <property type="entry name" value="AB_hydrolase_1"/>
</dbReference>
<dbReference type="AlphaFoldDB" id="A0A840IGT6"/>
<dbReference type="RefSeq" id="WP_183343269.1">
    <property type="nucleotide sequence ID" value="NZ_JACHNU010000004.1"/>
</dbReference>
<evidence type="ECO:0000313" key="2">
    <source>
        <dbReference type="EMBL" id="MBB4663545.1"/>
    </source>
</evidence>
<dbReference type="GO" id="GO:0080032">
    <property type="term" value="F:methyl jasmonate esterase activity"/>
    <property type="evidence" value="ECO:0007669"/>
    <property type="project" value="TreeGrafter"/>
</dbReference>
<reference evidence="2 3" key="1">
    <citation type="submission" date="2020-08" db="EMBL/GenBank/DDBJ databases">
        <title>Genomic Encyclopedia of Archaeal and Bacterial Type Strains, Phase II (KMG-II): from individual species to whole genera.</title>
        <authorList>
            <person name="Goeker M."/>
        </authorList>
    </citation>
    <scope>NUCLEOTIDE SEQUENCE [LARGE SCALE GENOMIC DNA]</scope>
    <source>
        <strain evidence="2 3">DSM 23288</strain>
    </source>
</reference>
<accession>A0A840IGT6</accession>
<proteinExistence type="predicted"/>
<dbReference type="Proteomes" id="UP000585272">
    <property type="component" value="Unassembled WGS sequence"/>
</dbReference>
<evidence type="ECO:0000259" key="1">
    <source>
        <dbReference type="Pfam" id="PF12697"/>
    </source>
</evidence>
<sequence length="239" mass="25384">MATIVLVPGACLGAWAWSRATPLLQEAGHDVRPVTLTGLGRDEPAAAARADLSTHVADLVDLLERDDLRDVVLVGHSFSGLAISGAAAAAPERIARLVYLDATLPVDGRSAFDAAGPEFEQAILAAVAAGGDPDRVPWFADEQLDAYYAGHELTAADREWIRAETPGHPLATFREPLDGVEAAGGVERTYVTCLRRAFPSPIGDDTPGWEHATLDAGHWPMISRPRETAALLDALARAR</sequence>
<dbReference type="PANTHER" id="PTHR10992:SF1086">
    <property type="entry name" value="AB HYDROLASE-1 DOMAIN-CONTAINING PROTEIN"/>
    <property type="match status" value="1"/>
</dbReference>